<feature type="compositionally biased region" description="Basic and acidic residues" evidence="1">
    <location>
        <begin position="568"/>
        <end position="579"/>
    </location>
</feature>
<feature type="compositionally biased region" description="Basic and acidic residues" evidence="1">
    <location>
        <begin position="790"/>
        <end position="803"/>
    </location>
</feature>
<feature type="compositionally biased region" description="Polar residues" evidence="1">
    <location>
        <begin position="693"/>
        <end position="702"/>
    </location>
</feature>
<organism evidence="3">
    <name type="scientific">Sarcoptes scabiei</name>
    <name type="common">Itch mite</name>
    <name type="synonym">Acarus scabiei</name>
    <dbReference type="NCBI Taxonomy" id="52283"/>
    <lineage>
        <taxon>Eukaryota</taxon>
        <taxon>Metazoa</taxon>
        <taxon>Ecdysozoa</taxon>
        <taxon>Arthropoda</taxon>
        <taxon>Chelicerata</taxon>
        <taxon>Arachnida</taxon>
        <taxon>Acari</taxon>
        <taxon>Acariformes</taxon>
        <taxon>Sarcoptiformes</taxon>
        <taxon>Astigmata</taxon>
        <taxon>Psoroptidia</taxon>
        <taxon>Sarcoptoidea</taxon>
        <taxon>Sarcoptidae</taxon>
        <taxon>Sarcoptinae</taxon>
        <taxon>Sarcoptes</taxon>
    </lineage>
</organism>
<feature type="compositionally biased region" description="Low complexity" evidence="1">
    <location>
        <begin position="474"/>
        <end position="484"/>
    </location>
</feature>
<dbReference type="OrthoDB" id="6513151at2759"/>
<dbReference type="Gene3D" id="1.10.510.10">
    <property type="entry name" value="Transferase(Phosphotransferase) domain 1"/>
    <property type="match status" value="1"/>
</dbReference>
<dbReference type="Proteomes" id="UP000070412">
    <property type="component" value="Unassembled WGS sequence"/>
</dbReference>
<feature type="compositionally biased region" description="Polar residues" evidence="1">
    <location>
        <begin position="713"/>
        <end position="725"/>
    </location>
</feature>
<dbReference type="EnsemblMetazoa" id="SSS_2468s_mrna">
    <property type="protein sequence ID" value="KAF7493397.1"/>
    <property type="gene ID" value="SSS_2468"/>
</dbReference>
<sequence>MPYLDHQMATSISDYMSKSKNVSSSSSSSSSSLNQQETMRSAKLIRTMASCTKASSKNLSTSRKEQLDEQLSTSKYKIEIDLRKLLYLRNLLKAEIEILLRPKRIPRSQNCPNYKDYLVDYDKQLFDDGRSKYYHSINQKYPTKQLCCRIIEPSASSPELSKLLESNNLYWRILKHLGKKHQYIVQTWDLFLNDKNSLEIHQEYCPLGDLDRFVRSNSLSEQQIALYAWQLLKGLDFLGDIGISHRNIQPKNLFLVPGEPENCLKITNLENAIIYWNIENNDIVFQSCLPISQQLVDGENFQAPEIYGDPNEEEFDPIKADTWSYGAVLYFMSNKTYPFKISSESIDLEQEIQSNIDKLSLSELGKELLRALLKTDSNERMPIGFIEKSDWFDQAKKCRIRMKEPQTLAKENRPNRAEKANKFFQSKVFGRPTDDADESEGGGVKMEKIEKQSLPMTVSKAKPKSKSKKKKSVSKSSSSISASKSKLRKKSRSRSTKKSTSISKESLSTATAASATSIADGDGSTDAVSSKKDLTVSKLKGETRRGALNSFSDSLSSSKSTSIQTSDVLKRDLAEDEQKTIALNQSITKDLVGLNEDEKKKNEISSKSINVNNASVTKSKSIDVGGVTSNKSESRNKSNKFSKDSDGNEQQQSSVFIPDVSENSIKNNLDISVFGSKGESSKNEESKDFCGSLSITNDLKQQQRSKKDEQKSIAKSPQQNLVVSDNKTRTKKIGTKSIDETTTAVVVDEERGEDGQQQQKSIFGSRAQSRKDNDDGNDGQVSSSSSKSINKTDESQKKDENRSVSKSKMLSKAVESKKNNNNNNNDDDDNNDQNRSTTIKSEATNLISKNSRSKNNDDDDAEEELKSKTESKKADEQQELESKSRKDDQRMDRSLSRTSTKTSSKDDLKK</sequence>
<reference evidence="4" key="3">
    <citation type="submission" date="2022-06" db="UniProtKB">
        <authorList>
            <consortium name="EnsemblMetazoa"/>
        </authorList>
    </citation>
    <scope>IDENTIFICATION</scope>
</reference>
<feature type="compositionally biased region" description="Polar residues" evidence="1">
    <location>
        <begin position="648"/>
        <end position="661"/>
    </location>
</feature>
<dbReference type="SUPFAM" id="SSF56112">
    <property type="entry name" value="Protein kinase-like (PK-like)"/>
    <property type="match status" value="1"/>
</dbReference>
<dbReference type="AlphaFoldDB" id="A0A834RB03"/>
<dbReference type="GO" id="GO:0004672">
    <property type="term" value="F:protein kinase activity"/>
    <property type="evidence" value="ECO:0007669"/>
    <property type="project" value="InterPro"/>
</dbReference>
<feature type="compositionally biased region" description="Basic and acidic residues" evidence="1">
    <location>
        <begin position="864"/>
        <end position="895"/>
    </location>
</feature>
<feature type="compositionally biased region" description="Basic and acidic residues" evidence="1">
    <location>
        <begin position="403"/>
        <end position="421"/>
    </location>
</feature>
<protein>
    <submittedName>
        <fullName evidence="3">Serine/threonine-protein kinase atg1</fullName>
    </submittedName>
</protein>
<feature type="region of interest" description="Disordered" evidence="1">
    <location>
        <begin position="403"/>
        <end position="661"/>
    </location>
</feature>
<reference evidence="3" key="2">
    <citation type="submission" date="2020-01" db="EMBL/GenBank/DDBJ databases">
        <authorList>
            <person name="Korhonen P.K.K."/>
            <person name="Guangxu M.G."/>
            <person name="Wang T.W."/>
            <person name="Stroehlein A.J.S."/>
            <person name="Young N.D."/>
            <person name="Ang C.-S.A."/>
            <person name="Fernando D.W.F."/>
            <person name="Lu H.L."/>
            <person name="Taylor S.T."/>
            <person name="Ehtesham M.E.M."/>
            <person name="Najaraj S.H.N."/>
            <person name="Harsha G.H.G."/>
            <person name="Madugundu A.M."/>
            <person name="Renuse S.R."/>
            <person name="Holt D.H."/>
            <person name="Pandey A.P."/>
            <person name="Papenfuss A.P."/>
            <person name="Gasser R.B.G."/>
            <person name="Fischer K.F."/>
        </authorList>
    </citation>
    <scope>NUCLEOTIDE SEQUENCE</scope>
    <source>
        <strain evidence="3">SSS_KF_BRIS2020</strain>
    </source>
</reference>
<keyword evidence="3" id="KW-0808">Transferase</keyword>
<dbReference type="SMART" id="SM00220">
    <property type="entry name" value="S_TKc"/>
    <property type="match status" value="1"/>
</dbReference>
<feature type="compositionally biased region" description="Polar residues" evidence="1">
    <location>
        <begin position="833"/>
        <end position="847"/>
    </location>
</feature>
<feature type="domain" description="Protein kinase" evidence="2">
    <location>
        <begin position="119"/>
        <end position="392"/>
    </location>
</feature>
<feature type="compositionally biased region" description="Low complexity" evidence="1">
    <location>
        <begin position="498"/>
        <end position="517"/>
    </location>
</feature>
<name>A0A834RB03_SARSC</name>
<feature type="compositionally biased region" description="Basic residues" evidence="1">
    <location>
        <begin position="485"/>
        <end position="497"/>
    </location>
</feature>
<feature type="compositionally biased region" description="Basic and acidic residues" evidence="1">
    <location>
        <begin position="679"/>
        <end position="688"/>
    </location>
</feature>
<accession>A0A834RB03</accession>
<evidence type="ECO:0000313" key="5">
    <source>
        <dbReference type="Proteomes" id="UP000070412"/>
    </source>
</evidence>
<dbReference type="Pfam" id="PF00069">
    <property type="entry name" value="Pkinase"/>
    <property type="match status" value="1"/>
</dbReference>
<dbReference type="InterPro" id="IPR011009">
    <property type="entry name" value="Kinase-like_dom_sf"/>
</dbReference>
<feature type="compositionally biased region" description="Basic and acidic residues" evidence="1">
    <location>
        <begin position="632"/>
        <end position="646"/>
    </location>
</feature>
<evidence type="ECO:0000256" key="1">
    <source>
        <dbReference type="SAM" id="MobiDB-lite"/>
    </source>
</evidence>
<feature type="region of interest" description="Disordered" evidence="1">
    <location>
        <begin position="673"/>
        <end position="910"/>
    </location>
</feature>
<feature type="compositionally biased region" description="Low complexity" evidence="1">
    <location>
        <begin position="550"/>
        <end position="566"/>
    </location>
</feature>
<evidence type="ECO:0000259" key="2">
    <source>
        <dbReference type="PROSITE" id="PS50011"/>
    </source>
</evidence>
<feature type="region of interest" description="Disordered" evidence="1">
    <location>
        <begin position="17"/>
        <end position="39"/>
    </location>
</feature>
<evidence type="ECO:0000313" key="4">
    <source>
        <dbReference type="EnsemblMetazoa" id="KAF7493397.1"/>
    </source>
</evidence>
<keyword evidence="5" id="KW-1185">Reference proteome</keyword>
<reference evidence="5" key="1">
    <citation type="journal article" date="2020" name="PLoS Negl. Trop. Dis.">
        <title>High-quality nuclear genome for Sarcoptes scabiei-A critical resource for a neglected parasite.</title>
        <authorList>
            <person name="Korhonen P.K."/>
            <person name="Gasser R.B."/>
            <person name="Ma G."/>
            <person name="Wang T."/>
            <person name="Stroehlein A.J."/>
            <person name="Young N.D."/>
            <person name="Ang C.S."/>
            <person name="Fernando D.D."/>
            <person name="Lu H.C."/>
            <person name="Taylor S."/>
            <person name="Reynolds S.L."/>
            <person name="Mofiz E."/>
            <person name="Najaraj S.H."/>
            <person name="Gowda H."/>
            <person name="Madugundu A."/>
            <person name="Renuse S."/>
            <person name="Holt D."/>
            <person name="Pandey A."/>
            <person name="Papenfuss A.T."/>
            <person name="Fischer K."/>
        </authorList>
    </citation>
    <scope>NUCLEOTIDE SEQUENCE [LARGE SCALE GENOMIC DNA]</scope>
</reference>
<feature type="compositionally biased region" description="Basic residues" evidence="1">
    <location>
        <begin position="461"/>
        <end position="473"/>
    </location>
</feature>
<dbReference type="PANTHER" id="PTHR24347">
    <property type="entry name" value="SERINE/THREONINE-PROTEIN KINASE"/>
    <property type="match status" value="1"/>
</dbReference>
<dbReference type="PROSITE" id="PS50011">
    <property type="entry name" value="PROTEIN_KINASE_DOM"/>
    <property type="match status" value="1"/>
</dbReference>
<keyword evidence="3" id="KW-0418">Kinase</keyword>
<dbReference type="InterPro" id="IPR000719">
    <property type="entry name" value="Prot_kinase_dom"/>
</dbReference>
<feature type="compositionally biased region" description="Low complexity" evidence="1">
    <location>
        <begin position="18"/>
        <end position="32"/>
    </location>
</feature>
<dbReference type="GO" id="GO:0005524">
    <property type="term" value="F:ATP binding"/>
    <property type="evidence" value="ECO:0007669"/>
    <property type="project" value="InterPro"/>
</dbReference>
<proteinExistence type="predicted"/>
<evidence type="ECO:0000313" key="3">
    <source>
        <dbReference type="EMBL" id="KAF7493397.1"/>
    </source>
</evidence>
<feature type="compositionally biased region" description="Basic and acidic residues" evidence="1">
    <location>
        <begin position="529"/>
        <end position="545"/>
    </location>
</feature>
<dbReference type="EMBL" id="WVUK01000056">
    <property type="protein sequence ID" value="KAF7493397.1"/>
    <property type="molecule type" value="Genomic_DNA"/>
</dbReference>
<gene>
    <name evidence="3" type="ORF">SSS_2468</name>
</gene>